<dbReference type="GO" id="GO:0071897">
    <property type="term" value="P:DNA biosynthetic process"/>
    <property type="evidence" value="ECO:0007669"/>
    <property type="project" value="UniProtKB-ARBA"/>
</dbReference>
<dbReference type="GO" id="GO:0003824">
    <property type="term" value="F:catalytic activity"/>
    <property type="evidence" value="ECO:0007669"/>
    <property type="project" value="InterPro"/>
</dbReference>
<feature type="domain" description="Reverse transcriptase" evidence="1">
    <location>
        <begin position="443"/>
        <end position="723"/>
    </location>
</feature>
<dbReference type="Gene3D" id="3.60.10.10">
    <property type="entry name" value="Endonuclease/exonuclease/phosphatase"/>
    <property type="match status" value="1"/>
</dbReference>
<dbReference type="Proteomes" id="UP000499080">
    <property type="component" value="Unassembled WGS sequence"/>
</dbReference>
<dbReference type="AlphaFoldDB" id="A0A4Y2HIG3"/>
<dbReference type="PROSITE" id="PS50878">
    <property type="entry name" value="RT_POL"/>
    <property type="match status" value="1"/>
</dbReference>
<name>A0A4Y2HIG3_ARAVE</name>
<protein>
    <submittedName>
        <fullName evidence="2">Retrovirus-related Pol polyprotein from type-1 retrotransposable element R1</fullName>
    </submittedName>
</protein>
<dbReference type="SUPFAM" id="SSF56672">
    <property type="entry name" value="DNA/RNA polymerases"/>
    <property type="match status" value="1"/>
</dbReference>
<comment type="caution">
    <text evidence="2">The sequence shown here is derived from an EMBL/GenBank/DDBJ whole genome shotgun (WGS) entry which is preliminary data.</text>
</comment>
<evidence type="ECO:0000313" key="2">
    <source>
        <dbReference type="EMBL" id="GBM65132.1"/>
    </source>
</evidence>
<keyword evidence="3" id="KW-1185">Reference proteome</keyword>
<accession>A0A4Y2HIG3</accession>
<dbReference type="EMBL" id="BGPR01001961">
    <property type="protein sequence ID" value="GBM65132.1"/>
    <property type="molecule type" value="Genomic_DNA"/>
</dbReference>
<dbReference type="CDD" id="cd01650">
    <property type="entry name" value="RT_nLTR_like"/>
    <property type="match status" value="1"/>
</dbReference>
<dbReference type="InterPro" id="IPR043502">
    <property type="entry name" value="DNA/RNA_pol_sf"/>
</dbReference>
<dbReference type="Pfam" id="PF14529">
    <property type="entry name" value="Exo_endo_phos_2"/>
    <property type="match status" value="1"/>
</dbReference>
<reference evidence="2 3" key="1">
    <citation type="journal article" date="2019" name="Sci. Rep.">
        <title>Orb-weaving spider Araneus ventricosus genome elucidates the spidroin gene catalogue.</title>
        <authorList>
            <person name="Kono N."/>
            <person name="Nakamura H."/>
            <person name="Ohtoshi R."/>
            <person name="Moran D.A.P."/>
            <person name="Shinohara A."/>
            <person name="Yoshida Y."/>
            <person name="Fujiwara M."/>
            <person name="Mori M."/>
            <person name="Tomita M."/>
            <person name="Arakawa K."/>
        </authorList>
    </citation>
    <scope>NUCLEOTIDE SEQUENCE [LARGE SCALE GENOMIC DNA]</scope>
</reference>
<proteinExistence type="predicted"/>
<gene>
    <name evidence="2" type="primary">PO11_58</name>
    <name evidence="2" type="ORF">AVEN_185774_1</name>
</gene>
<organism evidence="2 3">
    <name type="scientific">Araneus ventricosus</name>
    <name type="common">Orbweaver spider</name>
    <name type="synonym">Epeira ventricosa</name>
    <dbReference type="NCBI Taxonomy" id="182803"/>
    <lineage>
        <taxon>Eukaryota</taxon>
        <taxon>Metazoa</taxon>
        <taxon>Ecdysozoa</taxon>
        <taxon>Arthropoda</taxon>
        <taxon>Chelicerata</taxon>
        <taxon>Arachnida</taxon>
        <taxon>Araneae</taxon>
        <taxon>Araneomorphae</taxon>
        <taxon>Entelegynae</taxon>
        <taxon>Araneoidea</taxon>
        <taxon>Araneidae</taxon>
        <taxon>Araneus</taxon>
    </lineage>
</organism>
<dbReference type="Pfam" id="PF00078">
    <property type="entry name" value="RVT_1"/>
    <property type="match status" value="1"/>
</dbReference>
<dbReference type="InterPro" id="IPR000477">
    <property type="entry name" value="RT_dom"/>
</dbReference>
<evidence type="ECO:0000313" key="3">
    <source>
        <dbReference type="Proteomes" id="UP000499080"/>
    </source>
</evidence>
<evidence type="ECO:0000259" key="1">
    <source>
        <dbReference type="PROSITE" id="PS50878"/>
    </source>
</evidence>
<sequence>MLRLLEKNISLGAIGVKMISTRPIKNNGLVLVMETKSMSDSLHTAIRDCPEMAEKVVVSAPKSSDKNELVASLSATLDRDAKLKSPCVLIGGDINMRHPLWGPVRKEHRRNDEGVPFVNFIIKHRLNVWKNPDSDATFETRQGKAWIDVTVASEALDYAAHTWEENTGTLSDHNYLEYNLGPENVAERVPRFNLNKFRLKKVAHKIAAINSTLLDQLERSVSPEDLDRFVLALTATIQEVCTTYLELTKQRSNTVPWWDAELETLRNKTSALKRRFTRTLNSVVKSEKKLAYKICRAKFRRTLSTKRDRSWAEFCREVSSLNAYTLLYKICANKVSRPLVIGSIQVDGRPCTSLRDYIEQIVKVLFPSDNEVLTESPEQQARRLFMESYDSANSDQHFTKTEVWSALKQTNRKKAPGLDRIQYEIIVAINNKSPQLFVSLFNRCLDLGHFPRPWKKAKLVLLNKPGKDTTDPRAYRPICLLSTMSKVLDKLVSQRILHQFHSNNLLNPLQHEFLADRSCETTGYDLKEVILDKVEGNLGVCMVSLDVAGAFDDVCWESILYLIGKAACPSNIFRLVRSYLRNRWVCFETQATRVEHEVNRGFSEGSCSGPLFWNIVADSLLDQRFPENSYVQAYADDLVLVIWGHNKSQIEDQGRGNGHLNSLMVTTENIRLISLRRSPSAIKLERDGNKPTIQDIEELQTASQIKSEGKSEIMIKKARRSGL</sequence>
<dbReference type="PANTHER" id="PTHR19446">
    <property type="entry name" value="REVERSE TRANSCRIPTASES"/>
    <property type="match status" value="1"/>
</dbReference>
<dbReference type="SUPFAM" id="SSF56219">
    <property type="entry name" value="DNase I-like"/>
    <property type="match status" value="1"/>
</dbReference>
<dbReference type="InterPro" id="IPR005135">
    <property type="entry name" value="Endo/exonuclease/phosphatase"/>
</dbReference>
<dbReference type="InterPro" id="IPR036691">
    <property type="entry name" value="Endo/exonu/phosph_ase_sf"/>
</dbReference>
<dbReference type="OrthoDB" id="6436764at2759"/>